<reference evidence="4" key="1">
    <citation type="submission" date="2019-05" db="EMBL/GenBank/DDBJ databases">
        <title>Complete genome sequencing of Dialister sp. strain 5BBH33.</title>
        <authorList>
            <person name="Sakamoto M."/>
            <person name="Murakami T."/>
            <person name="Mori H."/>
        </authorList>
    </citation>
    <scope>NUCLEOTIDE SEQUENCE [LARGE SCALE GENOMIC DNA]</scope>
    <source>
        <strain evidence="4">5BBH33</strain>
    </source>
</reference>
<keyword evidence="4" id="KW-1185">Reference proteome</keyword>
<dbReference type="KEGG" id="dho:Dia5BBH33_03710"/>
<dbReference type="GO" id="GO:0003676">
    <property type="term" value="F:nucleic acid binding"/>
    <property type="evidence" value="ECO:0007669"/>
    <property type="project" value="InterPro"/>
</dbReference>
<protein>
    <recommendedName>
        <fullName evidence="1">HNH nuclease domain-containing protein</fullName>
    </recommendedName>
</protein>
<evidence type="ECO:0000259" key="1">
    <source>
        <dbReference type="SMART" id="SM00507"/>
    </source>
</evidence>
<evidence type="ECO:0000313" key="4">
    <source>
        <dbReference type="Proteomes" id="UP000320585"/>
    </source>
</evidence>
<evidence type="ECO:0000313" key="3">
    <source>
        <dbReference type="EMBL" id="BBK24946.1"/>
    </source>
</evidence>
<organism evidence="2 4">
    <name type="scientific">Dialister hominis</name>
    <dbReference type="NCBI Taxonomy" id="2582419"/>
    <lineage>
        <taxon>Bacteria</taxon>
        <taxon>Bacillati</taxon>
        <taxon>Bacillota</taxon>
        <taxon>Negativicutes</taxon>
        <taxon>Veillonellales</taxon>
        <taxon>Veillonellaceae</taxon>
        <taxon>Dialister</taxon>
    </lineage>
</organism>
<dbReference type="KEGG" id="dho:Dia5BBH33_08810"/>
<evidence type="ECO:0000313" key="2">
    <source>
        <dbReference type="EMBL" id="BBK24436.1"/>
    </source>
</evidence>
<dbReference type="EMBL" id="AP019697">
    <property type="protein sequence ID" value="BBK24946.1"/>
    <property type="molecule type" value="Genomic_DNA"/>
</dbReference>
<feature type="domain" description="HNH nuclease" evidence="1">
    <location>
        <begin position="18"/>
        <end position="81"/>
    </location>
</feature>
<dbReference type="GeneID" id="97114301"/>
<dbReference type="Proteomes" id="UP000320585">
    <property type="component" value="Chromosome"/>
</dbReference>
<accession>A0A8D4UTL0</accession>
<dbReference type="InterPro" id="IPR036280">
    <property type="entry name" value="Multihaem_cyt_sf"/>
</dbReference>
<proteinExistence type="predicted"/>
<dbReference type="GO" id="GO:0004519">
    <property type="term" value="F:endonuclease activity"/>
    <property type="evidence" value="ECO:0007669"/>
    <property type="project" value="InterPro"/>
</dbReference>
<dbReference type="RefSeq" id="WP_143332258.1">
    <property type="nucleotide sequence ID" value="NZ_AP019697.1"/>
</dbReference>
<dbReference type="GO" id="GO:0008270">
    <property type="term" value="F:zinc ion binding"/>
    <property type="evidence" value="ECO:0007669"/>
    <property type="project" value="InterPro"/>
</dbReference>
<reference evidence="2" key="2">
    <citation type="journal article" date="2020" name="Int. J. Syst. Evol. Microbiol.">
        <title>Dialister hominis sp. nov., isolated from human faeces.</title>
        <authorList>
            <person name="Sakamoto M."/>
            <person name="Ikeyama N."/>
            <person name="Toyoda A."/>
            <person name="Murakami T."/>
            <person name="Mori H."/>
            <person name="Iino T."/>
            <person name="Ohkuma M."/>
        </authorList>
    </citation>
    <scope>NUCLEOTIDE SEQUENCE</scope>
    <source>
        <strain evidence="2">5BBH33</strain>
    </source>
</reference>
<gene>
    <name evidence="2" type="ORF">Dia5BBH33_03710</name>
    <name evidence="3" type="ORF">Dia5BBH33_08810</name>
</gene>
<dbReference type="OrthoDB" id="9811997at2"/>
<dbReference type="EMBL" id="AP019697">
    <property type="protein sequence ID" value="BBK24436.1"/>
    <property type="molecule type" value="Genomic_DNA"/>
</dbReference>
<dbReference type="SMART" id="SM00507">
    <property type="entry name" value="HNHc"/>
    <property type="match status" value="1"/>
</dbReference>
<dbReference type="SUPFAM" id="SSF48695">
    <property type="entry name" value="Multiheme cytochromes"/>
    <property type="match status" value="1"/>
</dbReference>
<dbReference type="CDD" id="cd00085">
    <property type="entry name" value="HNHc"/>
    <property type="match status" value="1"/>
</dbReference>
<dbReference type="AlphaFoldDB" id="A0A8D4UTL0"/>
<dbReference type="InterPro" id="IPR003615">
    <property type="entry name" value="HNH_nuc"/>
</dbReference>
<dbReference type="Pfam" id="PF01844">
    <property type="entry name" value="HNH"/>
    <property type="match status" value="1"/>
</dbReference>
<name>A0A8D4UTL0_9FIRM</name>
<dbReference type="InterPro" id="IPR002711">
    <property type="entry name" value="HNH"/>
</dbReference>
<sequence length="109" mass="12540">MAKDFSKGIYNSRRWRAVARAYAESQHYICERCHNRSFAGTGKPAHFIVHHKRHLNPENVTDDSTVYGWDNLELLCIYCHNAVHSQGLDRECRFDDDGNPIGIVNHNNG</sequence>